<accession>A0ABT1NT18</accession>
<dbReference type="Proteomes" id="UP001206924">
    <property type="component" value="Unassembled WGS sequence"/>
</dbReference>
<gene>
    <name evidence="2" type="ORF">NNX28_07155</name>
</gene>
<feature type="transmembrane region" description="Helical" evidence="1">
    <location>
        <begin position="166"/>
        <end position="192"/>
    </location>
</feature>
<comment type="caution">
    <text evidence="2">The sequence shown here is derived from an EMBL/GenBank/DDBJ whole genome shotgun (WGS) entry which is preliminary data.</text>
</comment>
<feature type="transmembrane region" description="Helical" evidence="1">
    <location>
        <begin position="53"/>
        <end position="74"/>
    </location>
</feature>
<dbReference type="RefSeq" id="WP_255865276.1">
    <property type="nucleotide sequence ID" value="NZ_CP104263.1"/>
</dbReference>
<feature type="transmembrane region" description="Helical" evidence="1">
    <location>
        <begin position="129"/>
        <end position="146"/>
    </location>
</feature>
<keyword evidence="1" id="KW-1133">Transmembrane helix</keyword>
<dbReference type="EMBL" id="JANFLP010000008">
    <property type="protein sequence ID" value="MCQ1949706.1"/>
    <property type="molecule type" value="Genomic_DNA"/>
</dbReference>
<evidence type="ECO:0000313" key="3">
    <source>
        <dbReference type="Proteomes" id="UP001206924"/>
    </source>
</evidence>
<organism evidence="2 3">
    <name type="scientific">Arthrobacter jinronghuae</name>
    <dbReference type="NCBI Taxonomy" id="2964609"/>
    <lineage>
        <taxon>Bacteria</taxon>
        <taxon>Bacillati</taxon>
        <taxon>Actinomycetota</taxon>
        <taxon>Actinomycetes</taxon>
        <taxon>Micrococcales</taxon>
        <taxon>Micrococcaceae</taxon>
        <taxon>Arthrobacter</taxon>
    </lineage>
</organism>
<evidence type="ECO:0000256" key="1">
    <source>
        <dbReference type="SAM" id="Phobius"/>
    </source>
</evidence>
<keyword evidence="1" id="KW-0812">Transmembrane</keyword>
<name>A0ABT1NT18_9MICC</name>
<evidence type="ECO:0000313" key="2">
    <source>
        <dbReference type="EMBL" id="MCQ1949706.1"/>
    </source>
</evidence>
<proteinExistence type="predicted"/>
<keyword evidence="1" id="KW-0472">Membrane</keyword>
<protein>
    <submittedName>
        <fullName evidence="2">Small multidrug efflux protein</fullName>
    </submittedName>
</protein>
<sequence>MNPIQELIINFQDLAAQVPEIIRPFIMMLAGAVPFIEAEGASVIGILAGLHPIVAGIAAAVGNFLSVVLVVLFTSRARTAVTDRNTARVAAARRAERVPASLGYQGSAEFEETVPAKPVSKGRQRFMKWLVRFGVPGASILGPLAIPTQFTSAILIAGGTPRGWVLLWQGVAIVIWTTVATVSVWAALTYVVGV</sequence>
<reference evidence="2 3" key="1">
    <citation type="submission" date="2022-07" db="EMBL/GenBank/DDBJ databases">
        <title>Novel species in genus Arthrobacter.</title>
        <authorList>
            <person name="Liu Y."/>
        </authorList>
    </citation>
    <scope>NUCLEOTIDE SEQUENCE [LARGE SCALE GENOMIC DNA]</scope>
    <source>
        <strain evidence="3">zg-Y859</strain>
    </source>
</reference>
<keyword evidence="3" id="KW-1185">Reference proteome</keyword>
<feature type="transmembrane region" description="Helical" evidence="1">
    <location>
        <begin position="25"/>
        <end position="47"/>
    </location>
</feature>